<organism evidence="2 3">
    <name type="scientific">Pseudomonas phage PMBT3</name>
    <dbReference type="NCBI Taxonomy" id="2059856"/>
    <lineage>
        <taxon>Viruses</taxon>
        <taxon>Duplodnaviria</taxon>
        <taxon>Heunggongvirae</taxon>
        <taxon>Uroviricota</taxon>
        <taxon>Caudoviricetes</taxon>
        <taxon>Maxrubnervirus</taxon>
        <taxon>Maxrubnervirus PMBT3</taxon>
    </lineage>
</organism>
<reference evidence="3" key="1">
    <citation type="submission" date="2017-11" db="EMBL/GenBank/DDBJ databases">
        <title>Genome sequence and characterization of the novel virulent phage PMBT3 infecting Pseudomonas sp.</title>
        <authorList>
            <person name="Koberg S."/>
            <person name="Brinks E."/>
            <person name="Heller K.J."/>
            <person name="Neve H."/>
            <person name="Franz C.M.A.P."/>
        </authorList>
    </citation>
    <scope>NUCLEOTIDE SEQUENCE [LARGE SCALE GENOMIC DNA]</scope>
</reference>
<proteinExistence type="predicted"/>
<dbReference type="KEGG" id="vg:54987033"/>
<evidence type="ECO:0000313" key="2">
    <source>
        <dbReference type="EMBL" id="AUM59694.1"/>
    </source>
</evidence>
<sequence>MLSKLLILGGAFMHLPHEMFPSILNTNDDVPTPPRTSKSNWEDTDKVASLNRLGAAEAKRERRAEKLRRLEARNGK</sequence>
<dbReference type="GeneID" id="54987033"/>
<accession>A0A2I6PI26</accession>
<name>A0A2I6PI26_9CAUD</name>
<feature type="region of interest" description="Disordered" evidence="1">
    <location>
        <begin position="23"/>
        <end position="61"/>
    </location>
</feature>
<protein>
    <submittedName>
        <fullName evidence="2">Uncharacterized protein</fullName>
    </submittedName>
</protein>
<dbReference type="RefSeq" id="YP_009796643.1">
    <property type="nucleotide sequence ID" value="NC_047902.1"/>
</dbReference>
<evidence type="ECO:0000256" key="1">
    <source>
        <dbReference type="SAM" id="MobiDB-lite"/>
    </source>
</evidence>
<dbReference type="EMBL" id="MG596799">
    <property type="protein sequence ID" value="AUM59694.1"/>
    <property type="molecule type" value="Genomic_DNA"/>
</dbReference>
<evidence type="ECO:0000313" key="3">
    <source>
        <dbReference type="Proteomes" id="UP000240704"/>
    </source>
</evidence>
<keyword evidence="3" id="KW-1185">Reference proteome</keyword>
<feature type="compositionally biased region" description="Polar residues" evidence="1">
    <location>
        <begin position="23"/>
        <end position="39"/>
    </location>
</feature>
<dbReference type="Proteomes" id="UP000240704">
    <property type="component" value="Segment"/>
</dbReference>